<dbReference type="STRING" id="229919.GCA_001050195_02681"/>
<comment type="cofactor">
    <cofactor evidence="1">
        <name>Zn(2+)</name>
        <dbReference type="ChEBI" id="CHEBI:29105"/>
    </cofactor>
</comment>
<comment type="caution">
    <text evidence="8">The sequence shown here is derived from an EMBL/GenBank/DDBJ whole genome shotgun (WGS) entry which is preliminary data.</text>
</comment>
<dbReference type="SUPFAM" id="SSF51556">
    <property type="entry name" value="Metallo-dependent hydrolases"/>
    <property type="match status" value="1"/>
</dbReference>
<protein>
    <recommendedName>
        <fullName evidence="7">Dihydroorotase catalytic domain-containing protein</fullName>
    </recommendedName>
</protein>
<evidence type="ECO:0000259" key="7">
    <source>
        <dbReference type="Pfam" id="PF12890"/>
    </source>
</evidence>
<dbReference type="GO" id="GO:0004038">
    <property type="term" value="F:allantoinase activity"/>
    <property type="evidence" value="ECO:0007669"/>
    <property type="project" value="TreeGrafter"/>
</dbReference>
<dbReference type="GO" id="GO:0046872">
    <property type="term" value="F:metal ion binding"/>
    <property type="evidence" value="ECO:0007669"/>
    <property type="project" value="UniProtKB-KW"/>
</dbReference>
<dbReference type="GO" id="GO:0006145">
    <property type="term" value="P:purine nucleobase catabolic process"/>
    <property type="evidence" value="ECO:0007669"/>
    <property type="project" value="TreeGrafter"/>
</dbReference>
<evidence type="ECO:0000256" key="2">
    <source>
        <dbReference type="ARBA" id="ARBA00002368"/>
    </source>
</evidence>
<evidence type="ECO:0000256" key="6">
    <source>
        <dbReference type="ARBA" id="ARBA00022975"/>
    </source>
</evidence>
<dbReference type="InterPro" id="IPR050138">
    <property type="entry name" value="DHOase/Allantoinase_Hydrolase"/>
</dbReference>
<dbReference type="FunFam" id="3.20.20.140:FF:000036">
    <property type="entry name" value="Carbamoyl-phosphate synthase large chain"/>
    <property type="match status" value="1"/>
</dbReference>
<evidence type="ECO:0000256" key="3">
    <source>
        <dbReference type="ARBA" id="ARBA00010286"/>
    </source>
</evidence>
<keyword evidence="4" id="KW-0479">Metal-binding</keyword>
<evidence type="ECO:0000313" key="9">
    <source>
        <dbReference type="Proteomes" id="UP000264141"/>
    </source>
</evidence>
<evidence type="ECO:0000313" key="8">
    <source>
        <dbReference type="EMBL" id="HCE18558.1"/>
    </source>
</evidence>
<dbReference type="EMBL" id="DPBP01000047">
    <property type="protein sequence ID" value="HCE18558.1"/>
    <property type="molecule type" value="Genomic_DNA"/>
</dbReference>
<proteinExistence type="inferred from homology"/>
<reference evidence="8 9" key="1">
    <citation type="journal article" date="2018" name="Nat. Biotechnol.">
        <title>A standardized bacterial taxonomy based on genome phylogeny substantially revises the tree of life.</title>
        <authorList>
            <person name="Parks D.H."/>
            <person name="Chuvochina M."/>
            <person name="Waite D.W."/>
            <person name="Rinke C."/>
            <person name="Skarshewski A."/>
            <person name="Chaumeil P.A."/>
            <person name="Hugenholtz P."/>
        </authorList>
    </citation>
    <scope>NUCLEOTIDE SEQUENCE [LARGE SCALE GENOMIC DNA]</scope>
    <source>
        <strain evidence="8">UBA8781</strain>
    </source>
</reference>
<evidence type="ECO:0000256" key="4">
    <source>
        <dbReference type="ARBA" id="ARBA00022723"/>
    </source>
</evidence>
<dbReference type="OrthoDB" id="9765462at2"/>
<dbReference type="InterPro" id="IPR032466">
    <property type="entry name" value="Metal_Hydrolase"/>
</dbReference>
<dbReference type="InterPro" id="IPR002195">
    <property type="entry name" value="Dihydroorotase_CS"/>
</dbReference>
<dbReference type="Proteomes" id="UP000264141">
    <property type="component" value="Unassembled WGS sequence"/>
</dbReference>
<gene>
    <name evidence="8" type="ORF">DEQ80_11935</name>
</gene>
<dbReference type="SUPFAM" id="SSF51338">
    <property type="entry name" value="Composite domain of metallo-dependent hydrolases"/>
    <property type="match status" value="1"/>
</dbReference>
<dbReference type="RefSeq" id="WP_062194793.1">
    <property type="nucleotide sequence ID" value="NZ_DF967965.1"/>
</dbReference>
<keyword evidence="5" id="KW-0378">Hydrolase</keyword>
<dbReference type="PANTHER" id="PTHR43668:SF2">
    <property type="entry name" value="ALLANTOINASE"/>
    <property type="match status" value="1"/>
</dbReference>
<dbReference type="InterPro" id="IPR024403">
    <property type="entry name" value="DHOase_cat"/>
</dbReference>
<name>A0A3D1JLC1_9CHLR</name>
<dbReference type="GO" id="GO:0005737">
    <property type="term" value="C:cytoplasm"/>
    <property type="evidence" value="ECO:0007669"/>
    <property type="project" value="TreeGrafter"/>
</dbReference>
<evidence type="ECO:0000256" key="5">
    <source>
        <dbReference type="ARBA" id="ARBA00022801"/>
    </source>
</evidence>
<dbReference type="Pfam" id="PF12890">
    <property type="entry name" value="DHOase"/>
    <property type="match status" value="1"/>
</dbReference>
<dbReference type="AlphaFoldDB" id="A0A3D1JLC1"/>
<dbReference type="Gene3D" id="3.20.20.140">
    <property type="entry name" value="Metal-dependent hydrolases"/>
    <property type="match status" value="1"/>
</dbReference>
<keyword evidence="6" id="KW-0665">Pyrimidine biosynthesis</keyword>
<feature type="domain" description="Dihydroorotase catalytic" evidence="7">
    <location>
        <begin position="4"/>
        <end position="58"/>
    </location>
</feature>
<dbReference type="PROSITE" id="PS00483">
    <property type="entry name" value="DIHYDROOROTASE_2"/>
    <property type="match status" value="1"/>
</dbReference>
<sequence length="352" mass="38614">MLRLPGLIDPHVHMREPGATHKEDWGTGTRAALAGGFTLVLAMPNTSPPVTDAATLEMALERAAASAHCDYAHFLGGGAENTTVAASLAPRCAGLKLYLDQTYGPLRLENMLLWKEHLQRWPKDWPVAAHAEGRSLAAVILVAALVGRPVHLCHVSTREEILIIRAAKEHGLPVTCEVTPHHLFLSTEDLPRLPGGRGEVRPRLASPADRQALWDNLEVIDCFASDHAPHTLAEKDSSNPPPGFPGLETSLPLLLTAVSEGRLGMEDVIARCVTNPRRIFRLPEQPDTWVEVDPDTRYEIRAEAMFSRCSWTPFEGMPVRGRVRRVVLRGQEAFRDGVVSAVPGWGRNVRAV</sequence>
<accession>A0A3D1JLC1</accession>
<dbReference type="InterPro" id="IPR011059">
    <property type="entry name" value="Metal-dep_hydrolase_composite"/>
</dbReference>
<comment type="function">
    <text evidence="2">Catalyzes the reversible cyclization of carbamoyl aspartate to dihydroorotate.</text>
</comment>
<comment type="similarity">
    <text evidence="3">Belongs to the metallo-dependent hydrolases superfamily. DHOase family. Class I DHOase subfamily.</text>
</comment>
<dbReference type="PANTHER" id="PTHR43668">
    <property type="entry name" value="ALLANTOINASE"/>
    <property type="match status" value="1"/>
</dbReference>
<evidence type="ECO:0000256" key="1">
    <source>
        <dbReference type="ARBA" id="ARBA00001947"/>
    </source>
</evidence>
<organism evidence="8 9">
    <name type="scientific">Anaerolinea thermolimosa</name>
    <dbReference type="NCBI Taxonomy" id="229919"/>
    <lineage>
        <taxon>Bacteria</taxon>
        <taxon>Bacillati</taxon>
        <taxon>Chloroflexota</taxon>
        <taxon>Anaerolineae</taxon>
        <taxon>Anaerolineales</taxon>
        <taxon>Anaerolineaceae</taxon>
        <taxon>Anaerolinea</taxon>
    </lineage>
</organism>